<protein>
    <submittedName>
        <fullName evidence="1">Uncharacterized protein</fullName>
    </submittedName>
</protein>
<evidence type="ECO:0000313" key="1">
    <source>
        <dbReference type="EMBL" id="WOO41003.1"/>
    </source>
</evidence>
<evidence type="ECO:0000313" key="2">
    <source>
        <dbReference type="Proteomes" id="UP001304300"/>
    </source>
</evidence>
<organism evidence="1 2">
    <name type="scientific">Rubellicoccus peritrichatus</name>
    <dbReference type="NCBI Taxonomy" id="3080537"/>
    <lineage>
        <taxon>Bacteria</taxon>
        <taxon>Pseudomonadati</taxon>
        <taxon>Verrucomicrobiota</taxon>
        <taxon>Opitutia</taxon>
        <taxon>Puniceicoccales</taxon>
        <taxon>Cerasicoccaceae</taxon>
        <taxon>Rubellicoccus</taxon>
    </lineage>
</organism>
<sequence>MALDTTMTLIEQQQGESLEYRVLTANKAGTSPASNAIAVVL</sequence>
<keyword evidence="2" id="KW-1185">Reference proteome</keyword>
<accession>A0AAQ3QR65</accession>
<gene>
    <name evidence="1" type="ORF">RZN69_20480</name>
</gene>
<dbReference type="RefSeq" id="WP_317833319.1">
    <property type="nucleotide sequence ID" value="NZ_CP136920.1"/>
</dbReference>
<dbReference type="EMBL" id="CP136920">
    <property type="protein sequence ID" value="WOO41003.1"/>
    <property type="molecule type" value="Genomic_DNA"/>
</dbReference>
<name>A0AAQ3QR65_9BACT</name>
<proteinExistence type="predicted"/>
<dbReference type="KEGG" id="puo:RZN69_20480"/>
<reference evidence="1 2" key="1">
    <citation type="submission" date="2023-10" db="EMBL/GenBank/DDBJ databases">
        <title>Rubellicoccus peritrichatus gen. nov., sp. nov., isolated from an algae of coral reef tank.</title>
        <authorList>
            <person name="Luo J."/>
        </authorList>
    </citation>
    <scope>NUCLEOTIDE SEQUENCE [LARGE SCALE GENOMIC DNA]</scope>
    <source>
        <strain evidence="1 2">CR14</strain>
    </source>
</reference>
<dbReference type="AlphaFoldDB" id="A0AAQ3QR65"/>
<dbReference type="Proteomes" id="UP001304300">
    <property type="component" value="Chromosome"/>
</dbReference>